<dbReference type="InterPro" id="IPR014718">
    <property type="entry name" value="GH-type_carb-bd"/>
</dbReference>
<sequence>MHRRNVLLGGSGVALSGLLETVLLPKAALAEGNDKQAAIPGPGPFEGSTVRRLAQALAKQPFKAPSTDLPGAIKSLTYDQYRGIRFRKERALWRDQKLPFEVQFFPRGFLFRPAVDIFEVVDGKATAVPYSADLFTYDEPNFRVTEPLGFAGFRIHVPSQGGGDSDELCAFLGASYFRAITKGQQYGLSARGLAIGTGNPKGEEFARFRSFWLEKPKPDSPALVIYALLDSESVTGAYRFTVRPGSATVFDVESVLYPRVDITEVGIAPLTSMYQLSPKDSRRFDEWRPAVYDSEALLMWTGQGEQIWRPLCNPVDLQFSVFGQANPRGFGLMQRDRIFADYQDLEARYDKRPSLWIEPIGDWGQGAIDLVEIPTANETNDNIVSFWRPKDKLTAHGEYTFTYRMHWAWDTPWPTQLARVTKTFIGAGTAENSRIFVIDLVGEAVKGKSADATFKPEITTSKGKILNVLALPNPETGGWRVSFHLEHGGDKLAELRCVLLGESGPVSETWLYRWTAS</sequence>
<evidence type="ECO:0000313" key="7">
    <source>
        <dbReference type="Proteomes" id="UP001596292"/>
    </source>
</evidence>
<evidence type="ECO:0000313" key="6">
    <source>
        <dbReference type="EMBL" id="MFC6790115.1"/>
    </source>
</evidence>
<dbReference type="RefSeq" id="WP_378969534.1">
    <property type="nucleotide sequence ID" value="NZ_JBHSWN010000001.1"/>
</dbReference>
<dbReference type="InterPro" id="IPR013783">
    <property type="entry name" value="Ig-like_fold"/>
</dbReference>
<proteinExistence type="inferred from homology"/>
<gene>
    <name evidence="6" type="ORF">ACFQE0_11100</name>
</gene>
<protein>
    <submittedName>
        <fullName evidence="6">Glucan biosynthesis protein</fullName>
    </submittedName>
</protein>
<comment type="pathway">
    <text evidence="2">Glycan metabolism; osmoregulated periplasmic glucan (OPG) biosynthesis.</text>
</comment>
<dbReference type="Proteomes" id="UP001596292">
    <property type="component" value="Unassembled WGS sequence"/>
</dbReference>
<evidence type="ECO:0000256" key="3">
    <source>
        <dbReference type="ARBA" id="ARBA00009284"/>
    </source>
</evidence>
<comment type="similarity">
    <text evidence="3">Belongs to the OpgD/OpgG family.</text>
</comment>
<comment type="subcellular location">
    <subcellularLocation>
        <location evidence="1">Periplasm</location>
    </subcellularLocation>
</comment>
<name>A0ABW2BIT4_9HYPH</name>
<accession>A0ABW2BIT4</accession>
<comment type="caution">
    <text evidence="6">The sequence shown here is derived from an EMBL/GenBank/DDBJ whole genome shotgun (WGS) entry which is preliminary data.</text>
</comment>
<dbReference type="InterPro" id="IPR014438">
    <property type="entry name" value="Glucan_biosyn_MdoG/MdoD"/>
</dbReference>
<reference evidence="7" key="1">
    <citation type="journal article" date="2019" name="Int. J. Syst. Evol. Microbiol.">
        <title>The Global Catalogue of Microorganisms (GCM) 10K type strain sequencing project: providing services to taxonomists for standard genome sequencing and annotation.</title>
        <authorList>
            <consortium name="The Broad Institute Genomics Platform"/>
            <consortium name="The Broad Institute Genome Sequencing Center for Infectious Disease"/>
            <person name="Wu L."/>
            <person name="Ma J."/>
        </authorList>
    </citation>
    <scope>NUCLEOTIDE SEQUENCE [LARGE SCALE GENOMIC DNA]</scope>
    <source>
        <strain evidence="7">CCUG 48316</strain>
    </source>
</reference>
<dbReference type="EMBL" id="JBHSWN010000001">
    <property type="protein sequence ID" value="MFC6790115.1"/>
    <property type="molecule type" value="Genomic_DNA"/>
</dbReference>
<keyword evidence="4" id="KW-0574">Periplasm</keyword>
<dbReference type="PANTHER" id="PTHR30504:SF2">
    <property type="entry name" value="GLUCANS BIOSYNTHESIS PROTEIN G"/>
    <property type="match status" value="1"/>
</dbReference>
<evidence type="ECO:0000256" key="4">
    <source>
        <dbReference type="ARBA" id="ARBA00022764"/>
    </source>
</evidence>
<dbReference type="Gene3D" id="2.60.40.10">
    <property type="entry name" value="Immunoglobulins"/>
    <property type="match status" value="1"/>
</dbReference>
<evidence type="ECO:0000259" key="5">
    <source>
        <dbReference type="Pfam" id="PF04349"/>
    </source>
</evidence>
<dbReference type="Pfam" id="PF04349">
    <property type="entry name" value="MdoG"/>
    <property type="match status" value="1"/>
</dbReference>
<dbReference type="InterPro" id="IPR014756">
    <property type="entry name" value="Ig_E-set"/>
</dbReference>
<dbReference type="Gene3D" id="2.70.98.10">
    <property type="match status" value="1"/>
</dbReference>
<dbReference type="InterPro" id="IPR011013">
    <property type="entry name" value="Gal_mutarotase_sf_dom"/>
</dbReference>
<dbReference type="PANTHER" id="PTHR30504">
    <property type="entry name" value="GLUCANS BIOSYNTHESIS PROTEIN"/>
    <property type="match status" value="1"/>
</dbReference>
<evidence type="ECO:0000256" key="2">
    <source>
        <dbReference type="ARBA" id="ARBA00005001"/>
    </source>
</evidence>
<dbReference type="InterPro" id="IPR007444">
    <property type="entry name" value="Glucan_biosyn_MdoG_C"/>
</dbReference>
<evidence type="ECO:0000256" key="1">
    <source>
        <dbReference type="ARBA" id="ARBA00004418"/>
    </source>
</evidence>
<keyword evidence="7" id="KW-1185">Reference proteome</keyword>
<dbReference type="PIRSF" id="PIRSF006281">
    <property type="entry name" value="MdoG"/>
    <property type="match status" value="1"/>
</dbReference>
<feature type="domain" description="Glucan biosynthesis periplasmic MdoG C-terminal" evidence="5">
    <location>
        <begin position="45"/>
        <end position="514"/>
    </location>
</feature>
<dbReference type="SUPFAM" id="SSF81296">
    <property type="entry name" value="E set domains"/>
    <property type="match status" value="1"/>
</dbReference>
<dbReference type="SUPFAM" id="SSF74650">
    <property type="entry name" value="Galactose mutarotase-like"/>
    <property type="match status" value="1"/>
</dbReference>
<organism evidence="6 7">
    <name type="scientific">Methylobacterium komagatae</name>
    <dbReference type="NCBI Taxonomy" id="374425"/>
    <lineage>
        <taxon>Bacteria</taxon>
        <taxon>Pseudomonadati</taxon>
        <taxon>Pseudomonadota</taxon>
        <taxon>Alphaproteobacteria</taxon>
        <taxon>Hyphomicrobiales</taxon>
        <taxon>Methylobacteriaceae</taxon>
        <taxon>Methylobacterium</taxon>
    </lineage>
</organism>